<gene>
    <name evidence="4 6" type="primary">cysH</name>
    <name evidence="6" type="ORF">ROTO_15120</name>
</gene>
<dbReference type="EMBL" id="LGVV01000015">
    <property type="protein sequence ID" value="KNX41910.1"/>
    <property type="molecule type" value="Genomic_DNA"/>
</dbReference>
<feature type="domain" description="Phosphoadenosine phosphosulphate reductase" evidence="5">
    <location>
        <begin position="38"/>
        <end position="208"/>
    </location>
</feature>
<keyword evidence="4" id="KW-0408">Iron</keyword>
<dbReference type="GO" id="GO:0043866">
    <property type="term" value="F:adenylyl-sulfate reductase (thioredoxin) activity"/>
    <property type="evidence" value="ECO:0007669"/>
    <property type="project" value="UniProtKB-EC"/>
</dbReference>
<dbReference type="PANTHER" id="PTHR46509:SF1">
    <property type="entry name" value="PHOSPHOADENOSINE PHOSPHOSULFATE REDUCTASE"/>
    <property type="match status" value="1"/>
</dbReference>
<dbReference type="NCBIfam" id="NF002537">
    <property type="entry name" value="PRK02090.1"/>
    <property type="match status" value="1"/>
</dbReference>
<keyword evidence="4" id="KW-0963">Cytoplasm</keyword>
<keyword evidence="7" id="KW-1185">Reference proteome</keyword>
<comment type="similarity">
    <text evidence="1 4">Belongs to the PAPS reductase family. CysH subfamily.</text>
</comment>
<dbReference type="GO" id="GO:0046872">
    <property type="term" value="F:metal ion binding"/>
    <property type="evidence" value="ECO:0007669"/>
    <property type="project" value="UniProtKB-KW"/>
</dbReference>
<feature type="binding site" evidence="4">
    <location>
        <position position="202"/>
    </location>
    <ligand>
        <name>[4Fe-4S] cluster</name>
        <dbReference type="ChEBI" id="CHEBI:49883"/>
    </ligand>
</feature>
<dbReference type="OrthoDB" id="9794018at2"/>
<dbReference type="RefSeq" id="WP_050662422.1">
    <property type="nucleotide sequence ID" value="NZ_CP118494.1"/>
</dbReference>
<name>A0A0L6CW51_9RHOB</name>
<dbReference type="CDD" id="cd23945">
    <property type="entry name" value="PAPS_reductase"/>
    <property type="match status" value="1"/>
</dbReference>
<dbReference type="GO" id="GO:0070814">
    <property type="term" value="P:hydrogen sulfide biosynthetic process"/>
    <property type="evidence" value="ECO:0007669"/>
    <property type="project" value="UniProtKB-UniRule"/>
</dbReference>
<comment type="subcellular location">
    <subcellularLocation>
        <location evidence="4">Cytoplasm</location>
    </subcellularLocation>
</comment>
<evidence type="ECO:0000256" key="3">
    <source>
        <dbReference type="ARBA" id="ARBA00024327"/>
    </source>
</evidence>
<comment type="catalytic activity">
    <reaction evidence="4">
        <text>[thioredoxin]-disulfide + sulfite + AMP + 2 H(+) = adenosine 5'-phosphosulfate + [thioredoxin]-dithiol</text>
        <dbReference type="Rhea" id="RHEA:21976"/>
        <dbReference type="Rhea" id="RHEA-COMP:10698"/>
        <dbReference type="Rhea" id="RHEA-COMP:10700"/>
        <dbReference type="ChEBI" id="CHEBI:15378"/>
        <dbReference type="ChEBI" id="CHEBI:17359"/>
        <dbReference type="ChEBI" id="CHEBI:29950"/>
        <dbReference type="ChEBI" id="CHEBI:50058"/>
        <dbReference type="ChEBI" id="CHEBI:58243"/>
        <dbReference type="ChEBI" id="CHEBI:456215"/>
        <dbReference type="EC" id="1.8.4.10"/>
    </reaction>
</comment>
<dbReference type="NCBIfam" id="TIGR00434">
    <property type="entry name" value="cysH"/>
    <property type="match status" value="1"/>
</dbReference>
<proteinExistence type="inferred from homology"/>
<feature type="active site" description="Nucleophile; cysteine thiosulfonate intermediate" evidence="4">
    <location>
        <position position="228"/>
    </location>
</feature>
<organism evidence="6 7">
    <name type="scientific">Roseovarius tolerans</name>
    <dbReference type="NCBI Taxonomy" id="74031"/>
    <lineage>
        <taxon>Bacteria</taxon>
        <taxon>Pseudomonadati</taxon>
        <taxon>Pseudomonadota</taxon>
        <taxon>Alphaproteobacteria</taxon>
        <taxon>Rhodobacterales</taxon>
        <taxon>Roseobacteraceae</taxon>
        <taxon>Roseovarius</taxon>
    </lineage>
</organism>
<dbReference type="GO" id="GO:0019379">
    <property type="term" value="P:sulfate assimilation, phosphoadenylyl sulfate reduction by phosphoadenylyl-sulfate reductase (thioredoxin)"/>
    <property type="evidence" value="ECO:0007669"/>
    <property type="project" value="UniProtKB-UniRule"/>
</dbReference>
<protein>
    <recommendedName>
        <fullName evidence="4">Adenosine 5'-phosphosulfate reductase</fullName>
        <shortName evidence="4">APS reductase</shortName>
        <ecNumber evidence="4">1.8.4.10</ecNumber>
    </recommendedName>
    <alternativeName>
        <fullName evidence="4">5'-adenylylsulfate reductase</fullName>
    </alternativeName>
    <alternativeName>
        <fullName evidence="4">Thioredoxin-dependent 5'-adenylylsulfate reductase</fullName>
    </alternativeName>
</protein>
<dbReference type="InterPro" id="IPR004511">
    <property type="entry name" value="PAPS/APS_Rdtase"/>
</dbReference>
<dbReference type="Gene3D" id="3.40.50.620">
    <property type="entry name" value="HUPs"/>
    <property type="match status" value="1"/>
</dbReference>
<keyword evidence="2 4" id="KW-0560">Oxidoreductase</keyword>
<dbReference type="AlphaFoldDB" id="A0A0L6CW51"/>
<evidence type="ECO:0000256" key="2">
    <source>
        <dbReference type="ARBA" id="ARBA00023002"/>
    </source>
</evidence>
<evidence type="ECO:0000259" key="5">
    <source>
        <dbReference type="Pfam" id="PF01507"/>
    </source>
</evidence>
<dbReference type="EC" id="1.8.4.10" evidence="4"/>
<reference evidence="7" key="1">
    <citation type="submission" date="2015-07" db="EMBL/GenBank/DDBJ databases">
        <title>Draft Genome Sequence of Roseovarius tolerans EL-164, a producer of N-Acylated Alanine Methyl Esters (NAMEs).</title>
        <authorList>
            <person name="Voget S."/>
            <person name="Bruns H."/>
            <person name="Wagner-Doebler I."/>
            <person name="Schulz S."/>
            <person name="Daniel R."/>
        </authorList>
    </citation>
    <scope>NUCLEOTIDE SEQUENCE [LARGE SCALE GENOMIC DNA]</scope>
    <source>
        <strain evidence="7">EL-164</strain>
    </source>
</reference>
<dbReference type="InterPro" id="IPR002500">
    <property type="entry name" value="PAPS_reduct_dom"/>
</dbReference>
<dbReference type="GO" id="GO:0005737">
    <property type="term" value="C:cytoplasm"/>
    <property type="evidence" value="ECO:0007669"/>
    <property type="project" value="UniProtKB-SubCell"/>
</dbReference>
<dbReference type="GO" id="GO:0051539">
    <property type="term" value="F:4 iron, 4 sulfur cluster binding"/>
    <property type="evidence" value="ECO:0007669"/>
    <property type="project" value="UniProtKB-UniRule"/>
</dbReference>
<comment type="cofactor">
    <cofactor evidence="4">
        <name>[4Fe-4S] cluster</name>
        <dbReference type="ChEBI" id="CHEBI:49883"/>
    </cofactor>
    <text evidence="4">Binds 1 [4Fe-4S] cluster per subunit.</text>
</comment>
<sequence>MPQSDLYARVRALNDRYRHHSAISVLEHALRDPQAGKLALVSSFGAESVVLLHMVSVTQAATPVIFIDTEMLFAETLVYQQELAERLNLRDLRIIRPDAQELARTDAKQTLHRRDTDACCALRKTRPLQRALSGFDGWITGRKRYQTGTRATLDFFEIEDGTGRIKVNPLAHWARDDIRTYMEENRLPRHPLVSRGYPSIGCMPCTTPVKPGEDPRSGRWRDQDKTECGIHFVNGKLVRKGVSA</sequence>
<dbReference type="SUPFAM" id="SSF52402">
    <property type="entry name" value="Adenine nucleotide alpha hydrolases-like"/>
    <property type="match status" value="1"/>
</dbReference>
<keyword evidence="4" id="KW-0411">Iron-sulfur</keyword>
<dbReference type="Proteomes" id="UP000037046">
    <property type="component" value="Unassembled WGS sequence"/>
</dbReference>
<evidence type="ECO:0000256" key="4">
    <source>
        <dbReference type="HAMAP-Rule" id="MF_00063"/>
    </source>
</evidence>
<comment type="pathway">
    <text evidence="3 4">Sulfur metabolism; hydrogen sulfide biosynthesis; sulfite from sulfate.</text>
</comment>
<keyword evidence="4" id="KW-0479">Metal-binding</keyword>
<dbReference type="HAMAP" id="MF_00063">
    <property type="entry name" value="CysH"/>
    <property type="match status" value="1"/>
</dbReference>
<dbReference type="GO" id="GO:0004604">
    <property type="term" value="F:phosphoadenylyl-sulfate reductase (thioredoxin) activity"/>
    <property type="evidence" value="ECO:0007669"/>
    <property type="project" value="UniProtKB-UniRule"/>
</dbReference>
<evidence type="ECO:0000313" key="7">
    <source>
        <dbReference type="Proteomes" id="UP000037046"/>
    </source>
</evidence>
<feature type="binding site" evidence="4">
    <location>
        <position position="119"/>
    </location>
    <ligand>
        <name>[4Fe-4S] cluster</name>
        <dbReference type="ChEBI" id="CHEBI:49883"/>
    </ligand>
</feature>
<feature type="binding site" evidence="4">
    <location>
        <position position="120"/>
    </location>
    <ligand>
        <name>[4Fe-4S] cluster</name>
        <dbReference type="ChEBI" id="CHEBI:49883"/>
    </ligand>
</feature>
<evidence type="ECO:0000256" key="1">
    <source>
        <dbReference type="ARBA" id="ARBA00009732"/>
    </source>
</evidence>
<dbReference type="Pfam" id="PF01507">
    <property type="entry name" value="PAPS_reduct"/>
    <property type="match status" value="1"/>
</dbReference>
<evidence type="ECO:0000313" key="6">
    <source>
        <dbReference type="EMBL" id="KNX41910.1"/>
    </source>
</evidence>
<accession>A0A0L6CW51</accession>
<comment type="function">
    <text evidence="4">Catalyzes the formation of sulfite from adenosine 5'-phosphosulfate (APS) using thioredoxin as an electron donor.</text>
</comment>
<dbReference type="STRING" id="74031.SAMN04488077_101291"/>
<dbReference type="InterPro" id="IPR014729">
    <property type="entry name" value="Rossmann-like_a/b/a_fold"/>
</dbReference>
<feature type="binding site" evidence="4">
    <location>
        <position position="205"/>
    </location>
    <ligand>
        <name>[4Fe-4S] cluster</name>
        <dbReference type="ChEBI" id="CHEBI:49883"/>
    </ligand>
</feature>
<dbReference type="PANTHER" id="PTHR46509">
    <property type="entry name" value="PHOSPHOADENOSINE PHOSPHOSULFATE REDUCTASE"/>
    <property type="match status" value="1"/>
</dbReference>
<dbReference type="PATRIC" id="fig|74031.6.peg.1544"/>
<dbReference type="PIRSF" id="PIRSF000857">
    <property type="entry name" value="PAPS_reductase"/>
    <property type="match status" value="1"/>
</dbReference>
<comment type="caution">
    <text evidence="6">The sequence shown here is derived from an EMBL/GenBank/DDBJ whole genome shotgun (WGS) entry which is preliminary data.</text>
</comment>